<reference evidence="1" key="1">
    <citation type="submission" date="2020-07" db="EMBL/GenBank/DDBJ databases">
        <title>Genome Sequences for Panteoa spp. that cause Center Rot in Onions.</title>
        <authorList>
            <person name="Asselin J.A."/>
            <person name="Helmann T."/>
            <person name="Beer S."/>
            <person name="Stodghill P."/>
        </authorList>
    </citation>
    <scope>NUCLEOTIDE SEQUENCE</scope>
    <source>
        <strain evidence="1">OC5a</strain>
    </source>
</reference>
<organism evidence="1 2">
    <name type="scientific">Pantoea ananas</name>
    <name type="common">Erwinia uredovora</name>
    <dbReference type="NCBI Taxonomy" id="553"/>
    <lineage>
        <taxon>Bacteria</taxon>
        <taxon>Pseudomonadati</taxon>
        <taxon>Pseudomonadota</taxon>
        <taxon>Gammaproteobacteria</taxon>
        <taxon>Enterobacterales</taxon>
        <taxon>Erwiniaceae</taxon>
        <taxon>Pantoea</taxon>
    </lineage>
</organism>
<sequence length="359" mass="41077">MMRGTKIINREINIIASEHFKKQGSSHELHQFASLFNSNYLSNLADIFLKIDKKKTEGLHSLYYGIELGWIDKKPLVEYSQASSLKQVEVGDALVVYNNYLLDNTGRYINTIDERAVIIQAKVTKNKKKLPSVTVTHDNSSRKEYALYSNWPSFRLKKKNGFTPHFNLPHPLVKNSPSPYAFYLAARKSYSNDRKWQSHWMGAPSQRSNTCNITVGEILLALKTGRPVGHYHVGADFKLNPQWEKLVRTILIQVSMNHTNKGWCGVIMPTRIKGKNILNVKSRSLSLASFMKYTLHKTFQLQEMLSLHQQVQANISIDWSGAIHAHNERPERNIFGKFPILIVSRFSSEFLTSSDNKLG</sequence>
<dbReference type="Proteomes" id="UP000663901">
    <property type="component" value="Chromosome"/>
</dbReference>
<evidence type="ECO:0000313" key="2">
    <source>
        <dbReference type="Proteomes" id="UP000663901"/>
    </source>
</evidence>
<name>A0A8A4KM74_PANAN</name>
<evidence type="ECO:0000313" key="1">
    <source>
        <dbReference type="EMBL" id="QTC47286.1"/>
    </source>
</evidence>
<protein>
    <submittedName>
        <fullName evidence="1">Uncharacterized protein</fullName>
    </submittedName>
</protein>
<dbReference type="EMBL" id="CP059084">
    <property type="protein sequence ID" value="QTC47286.1"/>
    <property type="molecule type" value="Genomic_DNA"/>
</dbReference>
<proteinExistence type="predicted"/>
<dbReference type="AlphaFoldDB" id="A0A8A4KM74"/>
<gene>
    <name evidence="1" type="ORF">H0Z12_06870</name>
</gene>
<dbReference type="RefSeq" id="WP_207806555.1">
    <property type="nucleotide sequence ID" value="NZ_CP059084.1"/>
</dbReference>
<accession>A0A8A4KM74</accession>